<comment type="caution">
    <text evidence="1">The sequence shown here is derived from an EMBL/GenBank/DDBJ whole genome shotgun (WGS) entry which is preliminary data.</text>
</comment>
<organism evidence="1 2">
    <name type="scientific">Araneus ventricosus</name>
    <name type="common">Orbweaver spider</name>
    <name type="synonym">Epeira ventricosa</name>
    <dbReference type="NCBI Taxonomy" id="182803"/>
    <lineage>
        <taxon>Eukaryota</taxon>
        <taxon>Metazoa</taxon>
        <taxon>Ecdysozoa</taxon>
        <taxon>Arthropoda</taxon>
        <taxon>Chelicerata</taxon>
        <taxon>Arachnida</taxon>
        <taxon>Araneae</taxon>
        <taxon>Araneomorphae</taxon>
        <taxon>Entelegynae</taxon>
        <taxon>Araneoidea</taxon>
        <taxon>Araneidae</taxon>
        <taxon>Araneus</taxon>
    </lineage>
</organism>
<name>A0A4Y2AZ85_ARAVE</name>
<reference evidence="1 2" key="1">
    <citation type="journal article" date="2019" name="Sci. Rep.">
        <title>Orb-weaving spider Araneus ventricosus genome elucidates the spidroin gene catalogue.</title>
        <authorList>
            <person name="Kono N."/>
            <person name="Nakamura H."/>
            <person name="Ohtoshi R."/>
            <person name="Moran D.A.P."/>
            <person name="Shinohara A."/>
            <person name="Yoshida Y."/>
            <person name="Fujiwara M."/>
            <person name="Mori M."/>
            <person name="Tomita M."/>
            <person name="Arakawa K."/>
        </authorList>
    </citation>
    <scope>NUCLEOTIDE SEQUENCE [LARGE SCALE GENOMIC DNA]</scope>
</reference>
<accession>A0A4Y2AZ85</accession>
<dbReference type="Proteomes" id="UP000499080">
    <property type="component" value="Unassembled WGS sequence"/>
</dbReference>
<dbReference type="AlphaFoldDB" id="A0A4Y2AZ85"/>
<proteinExistence type="predicted"/>
<protein>
    <submittedName>
        <fullName evidence="1">Uncharacterized protein</fullName>
    </submittedName>
</protein>
<keyword evidence="2" id="KW-1185">Reference proteome</keyword>
<evidence type="ECO:0000313" key="1">
    <source>
        <dbReference type="EMBL" id="GBL85402.1"/>
    </source>
</evidence>
<gene>
    <name evidence="1" type="ORF">AVEN_34593_1</name>
</gene>
<evidence type="ECO:0000313" key="2">
    <source>
        <dbReference type="Proteomes" id="UP000499080"/>
    </source>
</evidence>
<sequence>MSTHSVPLCWLRHGGNGRRLSCAYGPTYHSLGSSRIGSGSRGMGDVSRATWSHVTLTRSVLHIASRARDHARSCHGISSMSTTVPLAGSGRHGEWGVLLSWHMVPCPQCLTVPYWLQASGMRATFVGTWSPFSTLVQLP</sequence>
<dbReference type="EMBL" id="BGPR01000043">
    <property type="protein sequence ID" value="GBL85402.1"/>
    <property type="molecule type" value="Genomic_DNA"/>
</dbReference>